<protein>
    <submittedName>
        <fullName evidence="2">Uncharacterized protein</fullName>
    </submittedName>
</protein>
<organism evidence="2 3">
    <name type="scientific">Streptomyces lacrimifluminis</name>
    <dbReference type="NCBI Taxonomy" id="1500077"/>
    <lineage>
        <taxon>Bacteria</taxon>
        <taxon>Bacillati</taxon>
        <taxon>Actinomycetota</taxon>
        <taxon>Actinomycetes</taxon>
        <taxon>Kitasatosporales</taxon>
        <taxon>Streptomycetaceae</taxon>
        <taxon>Streptomyces</taxon>
    </lineage>
</organism>
<keyword evidence="3" id="KW-1185">Reference proteome</keyword>
<feature type="region of interest" description="Disordered" evidence="1">
    <location>
        <begin position="1"/>
        <end position="94"/>
    </location>
</feature>
<accession>A0A917P308</accession>
<proteinExistence type="predicted"/>
<dbReference type="AlphaFoldDB" id="A0A917P308"/>
<comment type="caution">
    <text evidence="2">The sequence shown here is derived from an EMBL/GenBank/DDBJ whole genome shotgun (WGS) entry which is preliminary data.</text>
</comment>
<feature type="compositionally biased region" description="Low complexity" evidence="1">
    <location>
        <begin position="30"/>
        <end position="45"/>
    </location>
</feature>
<reference evidence="2" key="1">
    <citation type="journal article" date="2014" name="Int. J. Syst. Evol. Microbiol.">
        <title>Complete genome sequence of Corynebacterium casei LMG S-19264T (=DSM 44701T), isolated from a smear-ripened cheese.</title>
        <authorList>
            <consortium name="US DOE Joint Genome Institute (JGI-PGF)"/>
            <person name="Walter F."/>
            <person name="Albersmeier A."/>
            <person name="Kalinowski J."/>
            <person name="Ruckert C."/>
        </authorList>
    </citation>
    <scope>NUCLEOTIDE SEQUENCE</scope>
    <source>
        <strain evidence="2">CGMCC 4.7272</strain>
    </source>
</reference>
<name>A0A917P308_9ACTN</name>
<evidence type="ECO:0000256" key="1">
    <source>
        <dbReference type="SAM" id="MobiDB-lite"/>
    </source>
</evidence>
<reference evidence="2" key="2">
    <citation type="submission" date="2020-09" db="EMBL/GenBank/DDBJ databases">
        <authorList>
            <person name="Sun Q."/>
            <person name="Zhou Y."/>
        </authorList>
    </citation>
    <scope>NUCLEOTIDE SEQUENCE</scope>
    <source>
        <strain evidence="2">CGMCC 4.7272</strain>
    </source>
</reference>
<dbReference type="EMBL" id="BMMU01000027">
    <property type="protein sequence ID" value="GGJ57370.1"/>
    <property type="molecule type" value="Genomic_DNA"/>
</dbReference>
<sequence>MKDKARIRQRKRAFLVPQRHLQPARHPVKAEAAPAAQPQSDAANPVRTAVKDEGPHPATEAGLSRAATSTERARLIGPGSLAASGRAARPVSAY</sequence>
<evidence type="ECO:0000313" key="3">
    <source>
        <dbReference type="Proteomes" id="UP000625682"/>
    </source>
</evidence>
<evidence type="ECO:0000313" key="2">
    <source>
        <dbReference type="EMBL" id="GGJ57370.1"/>
    </source>
</evidence>
<dbReference type="Proteomes" id="UP000625682">
    <property type="component" value="Unassembled WGS sequence"/>
</dbReference>
<gene>
    <name evidence="2" type="ORF">GCM10012282_63250</name>
</gene>